<keyword evidence="1" id="KW-0472">Membrane</keyword>
<gene>
    <name evidence="2" type="ORF">EDP2_4035</name>
</gene>
<reference evidence="2 3" key="1">
    <citation type="journal article" date="2014" name="Genome Announc.">
        <title>Draft Genome Sequence of Enterobacter cloacae Strain S611.</title>
        <authorList>
            <person name="Wang D."/>
            <person name="Han C.S."/>
            <person name="Dichosa A.E."/>
            <person name="Gleasner C.D."/>
            <person name="Johnson S.L."/>
            <person name="Daligault H.E."/>
            <person name="Davenport K.W."/>
            <person name="Li P.E."/>
            <person name="Pierson E.A."/>
            <person name="Pierson L.S.III."/>
        </authorList>
    </citation>
    <scope>NUCLEOTIDE SEQUENCE [LARGE SCALE GENOMIC DNA]</scope>
    <source>
        <strain evidence="2 3">S611</strain>
    </source>
</reference>
<keyword evidence="3" id="KW-1185">Reference proteome</keyword>
<sequence>MTYWKYINYVLAAAFISVFLFMVLRSFKNDRLEKQIRKDGVYVNGTITAVVPGTPTTNGLVNITVDYYFIDNKGATLTREKVLTVVKTMDLNNYQVGATVPVIYLKTDSSKNVLKETKGLLDKN</sequence>
<evidence type="ECO:0000256" key="1">
    <source>
        <dbReference type="SAM" id="Phobius"/>
    </source>
</evidence>
<dbReference type="EMBL" id="AXOM01000039">
    <property type="protein sequence ID" value="ESS58870.1"/>
    <property type="molecule type" value="Genomic_DNA"/>
</dbReference>
<keyword evidence="1" id="KW-1133">Transmembrane helix</keyword>
<comment type="caution">
    <text evidence="2">The sequence shown here is derived from an EMBL/GenBank/DDBJ whole genome shotgun (WGS) entry which is preliminary data.</text>
</comment>
<accession>A0ABN0Q9L3</accession>
<organism evidence="2 3">
    <name type="scientific">Enterobacter cloacae S611</name>
    <dbReference type="NCBI Taxonomy" id="1399146"/>
    <lineage>
        <taxon>Bacteria</taxon>
        <taxon>Pseudomonadati</taxon>
        <taxon>Pseudomonadota</taxon>
        <taxon>Gammaproteobacteria</taxon>
        <taxon>Enterobacterales</taxon>
        <taxon>Enterobacteriaceae</taxon>
        <taxon>Enterobacter</taxon>
        <taxon>Enterobacter cloacae complex</taxon>
    </lineage>
</organism>
<name>A0ABN0Q9L3_ENTCL</name>
<keyword evidence="1" id="KW-0812">Transmembrane</keyword>
<dbReference type="Proteomes" id="UP000017834">
    <property type="component" value="Unassembled WGS sequence"/>
</dbReference>
<feature type="transmembrane region" description="Helical" evidence="1">
    <location>
        <begin position="6"/>
        <end position="27"/>
    </location>
</feature>
<evidence type="ECO:0000313" key="2">
    <source>
        <dbReference type="EMBL" id="ESS58870.1"/>
    </source>
</evidence>
<proteinExistence type="predicted"/>
<protein>
    <submittedName>
        <fullName evidence="2">Uncharacterized protein</fullName>
    </submittedName>
</protein>
<evidence type="ECO:0000313" key="3">
    <source>
        <dbReference type="Proteomes" id="UP000017834"/>
    </source>
</evidence>